<dbReference type="Proteomes" id="UP000193420">
    <property type="component" value="Unassembled WGS sequence"/>
</dbReference>
<protein>
    <submittedName>
        <fullName evidence="1">Uncharacterized protein</fullName>
    </submittedName>
</protein>
<dbReference type="STRING" id="188872.SAMN03080602_01449"/>
<proteinExistence type="predicted"/>
<name>A0A1X7J7J3_9FLAO</name>
<dbReference type="AlphaFoldDB" id="A0A1X7J7J3"/>
<gene>
    <name evidence="1" type="ORF">SAMN03080602_01449</name>
</gene>
<keyword evidence="2" id="KW-1185">Reference proteome</keyword>
<accession>A0A1X7J7J3</accession>
<evidence type="ECO:0000313" key="2">
    <source>
        <dbReference type="Proteomes" id="UP000193420"/>
    </source>
</evidence>
<reference evidence="2" key="1">
    <citation type="submission" date="2017-04" db="EMBL/GenBank/DDBJ databases">
        <authorList>
            <person name="Varghese N."/>
            <person name="Submissions S."/>
        </authorList>
    </citation>
    <scope>NUCLEOTIDE SEQUENCE [LARGE SCALE GENOMIC DNA]</scope>
    <source>
        <strain evidence="2">DSM 19835</strain>
    </source>
</reference>
<evidence type="ECO:0000313" key="1">
    <source>
        <dbReference type="EMBL" id="SMG23480.1"/>
    </source>
</evidence>
<organism evidence="1 2">
    <name type="scientific">Arenibacter troitsensis</name>
    <dbReference type="NCBI Taxonomy" id="188872"/>
    <lineage>
        <taxon>Bacteria</taxon>
        <taxon>Pseudomonadati</taxon>
        <taxon>Bacteroidota</taxon>
        <taxon>Flavobacteriia</taxon>
        <taxon>Flavobacteriales</taxon>
        <taxon>Flavobacteriaceae</taxon>
        <taxon>Arenibacter</taxon>
    </lineage>
</organism>
<dbReference type="RefSeq" id="WP_085497620.1">
    <property type="nucleotide sequence ID" value="NZ_FXAO01000003.1"/>
</dbReference>
<sequence length="92" mass="10582">MSDKNKLSLDELKLKSIEQIDFKRLLDDILEGFDEEKTDQMLKDEKEAILSVKDTECPNCQAKIISVFVGSKCNSALPYTKELWDALNKFTH</sequence>
<dbReference type="EMBL" id="FXAO01000003">
    <property type="protein sequence ID" value="SMG23480.1"/>
    <property type="molecule type" value="Genomic_DNA"/>
</dbReference>